<protein>
    <submittedName>
        <fullName evidence="1">Uncharacterized protein</fullName>
    </submittedName>
</protein>
<evidence type="ECO:0000313" key="2">
    <source>
        <dbReference type="Proteomes" id="UP001200034"/>
    </source>
</evidence>
<reference evidence="1" key="1">
    <citation type="journal article" date="2021" name="Mol. Ecol. Resour.">
        <title>Phylogenomic analyses of the genus Drosophila reveals genomic signals of climate adaptation.</title>
        <authorList>
            <person name="Li F."/>
            <person name="Rane R.V."/>
            <person name="Luria V."/>
            <person name="Xiong Z."/>
            <person name="Chen J."/>
            <person name="Li Z."/>
            <person name="Catullo R.A."/>
            <person name="Griffin P.C."/>
            <person name="Schiffer M."/>
            <person name="Pearce S."/>
            <person name="Lee S.F."/>
            <person name="McElroy K."/>
            <person name="Stocker A."/>
            <person name="Shirriffs J."/>
            <person name="Cockerell F."/>
            <person name="Coppin C."/>
            <person name="Sgro C.M."/>
            <person name="Karger A."/>
            <person name="Cain J.W."/>
            <person name="Weber J.A."/>
            <person name="Santpere G."/>
            <person name="Kirschner M.W."/>
            <person name="Hoffmann A.A."/>
            <person name="Oakeshott J.G."/>
            <person name="Zhang G."/>
        </authorList>
    </citation>
    <scope>NUCLEOTIDE SEQUENCE</scope>
    <source>
        <strain evidence="1">BGI-SZ-2011g</strain>
    </source>
</reference>
<dbReference type="Proteomes" id="UP001200034">
    <property type="component" value="Unassembled WGS sequence"/>
</dbReference>
<feature type="non-terminal residue" evidence="1">
    <location>
        <position position="197"/>
    </location>
</feature>
<proteinExistence type="predicted"/>
<accession>A0AAD4JXH3</accession>
<keyword evidence="2" id="KW-1185">Reference proteome</keyword>
<dbReference type="AlphaFoldDB" id="A0AAD4JXH3"/>
<name>A0AAD4JXH3_9MUSC</name>
<gene>
    <name evidence="1" type="ORF">KR093_000685</name>
</gene>
<dbReference type="PANTHER" id="PTHR20898:SF0">
    <property type="entry name" value="DAEDALUS ON 3-RELATED"/>
    <property type="match status" value="1"/>
</dbReference>
<sequence length="197" mass="22968">IIIPSQWSSPQIVFKMKNLECNPNPKYVENASCLIKAKNWNNAVAQMDCDLIIPLRNVTASLNLLDTYFIIILYNNILQIQLEVFKKGYNNRFHPFLINTTVKMCEILSKRNYATYGTIMQKILKDFSNINHSCPYTGHMYARNLFIDANYSFIPKFPVGFYMMSFTITENFSNMPSQHVGNIKYYMQAAEMVQIRK</sequence>
<organism evidence="1 2">
    <name type="scientific">Drosophila rubida</name>
    <dbReference type="NCBI Taxonomy" id="30044"/>
    <lineage>
        <taxon>Eukaryota</taxon>
        <taxon>Metazoa</taxon>
        <taxon>Ecdysozoa</taxon>
        <taxon>Arthropoda</taxon>
        <taxon>Hexapoda</taxon>
        <taxon>Insecta</taxon>
        <taxon>Pterygota</taxon>
        <taxon>Neoptera</taxon>
        <taxon>Endopterygota</taxon>
        <taxon>Diptera</taxon>
        <taxon>Brachycera</taxon>
        <taxon>Muscomorpha</taxon>
        <taxon>Ephydroidea</taxon>
        <taxon>Drosophilidae</taxon>
        <taxon>Drosophila</taxon>
    </lineage>
</organism>
<dbReference type="Pfam" id="PF06477">
    <property type="entry name" value="DUF1091"/>
    <property type="match status" value="1"/>
</dbReference>
<dbReference type="InterPro" id="IPR010512">
    <property type="entry name" value="DUF1091"/>
</dbReference>
<feature type="non-terminal residue" evidence="1">
    <location>
        <position position="1"/>
    </location>
</feature>
<evidence type="ECO:0000313" key="1">
    <source>
        <dbReference type="EMBL" id="KAH8369723.1"/>
    </source>
</evidence>
<dbReference type="PANTHER" id="PTHR20898">
    <property type="entry name" value="DAEDALUS ON 3-RELATED-RELATED"/>
    <property type="match status" value="1"/>
</dbReference>
<dbReference type="SMART" id="SM00697">
    <property type="entry name" value="DM8"/>
    <property type="match status" value="1"/>
</dbReference>
<dbReference type="EMBL" id="JAJJHW010002585">
    <property type="protein sequence ID" value="KAH8369723.1"/>
    <property type="molecule type" value="Genomic_DNA"/>
</dbReference>
<comment type="caution">
    <text evidence="1">The sequence shown here is derived from an EMBL/GenBank/DDBJ whole genome shotgun (WGS) entry which is preliminary data.</text>
</comment>